<feature type="non-terminal residue" evidence="1">
    <location>
        <position position="1"/>
    </location>
</feature>
<dbReference type="AlphaFoldDB" id="X0XE60"/>
<name>X0XE60_9ZZZZ</name>
<accession>X0XE60</accession>
<dbReference type="EMBL" id="BARS01043696">
    <property type="protein sequence ID" value="GAG41390.1"/>
    <property type="molecule type" value="Genomic_DNA"/>
</dbReference>
<sequence length="250" mass="27219">GIFIDPKGIISGIKNRKLLASPEGKEVMNNLNSTQTNRVFSTGLSGKFVDTGILNQAAGVTASRAKGRVKNTILQLWNKTGQRWIKGVEFTADSLISAPDKLVMQPMWFGAFENRFKQLTGKSPDFDKIAANDEAYMNKYATELNDAKTLADNRSVAMGATDNAFMGLLKGTVKPNQGILLRGFNAFNGFMTRFLIFEYITARTGIMAAVGNGQINKRQGAALLAGVTTRMIAYTFMGTLVAEAIKDLTE</sequence>
<comment type="caution">
    <text evidence="1">The sequence shown here is derived from an EMBL/GenBank/DDBJ whole genome shotgun (WGS) entry which is preliminary data.</text>
</comment>
<gene>
    <name evidence="1" type="ORF">S01H1_66106</name>
</gene>
<protein>
    <submittedName>
        <fullName evidence="1">Uncharacterized protein</fullName>
    </submittedName>
</protein>
<evidence type="ECO:0000313" key="1">
    <source>
        <dbReference type="EMBL" id="GAG41390.1"/>
    </source>
</evidence>
<proteinExistence type="predicted"/>
<feature type="non-terminal residue" evidence="1">
    <location>
        <position position="250"/>
    </location>
</feature>
<organism evidence="1">
    <name type="scientific">marine sediment metagenome</name>
    <dbReference type="NCBI Taxonomy" id="412755"/>
    <lineage>
        <taxon>unclassified sequences</taxon>
        <taxon>metagenomes</taxon>
        <taxon>ecological metagenomes</taxon>
    </lineage>
</organism>
<reference evidence="1" key="1">
    <citation type="journal article" date="2014" name="Front. Microbiol.">
        <title>High frequency of phylogenetically diverse reductive dehalogenase-homologous genes in deep subseafloor sedimentary metagenomes.</title>
        <authorList>
            <person name="Kawai M."/>
            <person name="Futagami T."/>
            <person name="Toyoda A."/>
            <person name="Takaki Y."/>
            <person name="Nishi S."/>
            <person name="Hori S."/>
            <person name="Arai W."/>
            <person name="Tsubouchi T."/>
            <person name="Morono Y."/>
            <person name="Uchiyama I."/>
            <person name="Ito T."/>
            <person name="Fujiyama A."/>
            <person name="Inagaki F."/>
            <person name="Takami H."/>
        </authorList>
    </citation>
    <scope>NUCLEOTIDE SEQUENCE</scope>
    <source>
        <strain evidence="1">Expedition CK06-06</strain>
    </source>
</reference>